<feature type="compositionally biased region" description="Pro residues" evidence="6">
    <location>
        <begin position="1"/>
        <end position="10"/>
    </location>
</feature>
<protein>
    <recommendedName>
        <fullName evidence="10">Major facilitator superfamily (MFS) profile domain-containing protein</fullName>
    </recommendedName>
</protein>
<dbReference type="EMBL" id="MIKG01000003">
    <property type="protein sequence ID" value="RAO66453.1"/>
    <property type="molecule type" value="Genomic_DNA"/>
</dbReference>
<dbReference type="GO" id="GO:0022857">
    <property type="term" value="F:transmembrane transporter activity"/>
    <property type="evidence" value="ECO:0007669"/>
    <property type="project" value="TreeGrafter"/>
</dbReference>
<evidence type="ECO:0000256" key="1">
    <source>
        <dbReference type="ARBA" id="ARBA00004141"/>
    </source>
</evidence>
<evidence type="ECO:0000256" key="2">
    <source>
        <dbReference type="ARBA" id="ARBA00022448"/>
    </source>
</evidence>
<evidence type="ECO:0000256" key="7">
    <source>
        <dbReference type="SAM" id="Phobius"/>
    </source>
</evidence>
<accession>A0A364KSD2</accession>
<keyword evidence="2" id="KW-0813">Transport</keyword>
<feature type="transmembrane region" description="Helical" evidence="7">
    <location>
        <begin position="334"/>
        <end position="353"/>
    </location>
</feature>
<evidence type="ECO:0000256" key="5">
    <source>
        <dbReference type="ARBA" id="ARBA00023136"/>
    </source>
</evidence>
<evidence type="ECO:0000313" key="8">
    <source>
        <dbReference type="EMBL" id="RAO66453.1"/>
    </source>
</evidence>
<organism evidence="8 9">
    <name type="scientific">Talaromyces amestolkiae</name>
    <dbReference type="NCBI Taxonomy" id="1196081"/>
    <lineage>
        <taxon>Eukaryota</taxon>
        <taxon>Fungi</taxon>
        <taxon>Dikarya</taxon>
        <taxon>Ascomycota</taxon>
        <taxon>Pezizomycotina</taxon>
        <taxon>Eurotiomycetes</taxon>
        <taxon>Eurotiomycetidae</taxon>
        <taxon>Eurotiales</taxon>
        <taxon>Trichocomaceae</taxon>
        <taxon>Talaromyces</taxon>
        <taxon>Talaromyces sect. Talaromyces</taxon>
    </lineage>
</organism>
<feature type="compositionally biased region" description="Basic and acidic residues" evidence="6">
    <location>
        <begin position="22"/>
        <end position="35"/>
    </location>
</feature>
<dbReference type="PANTHER" id="PTHR43791">
    <property type="entry name" value="PERMEASE-RELATED"/>
    <property type="match status" value="1"/>
</dbReference>
<feature type="transmembrane region" description="Helical" evidence="7">
    <location>
        <begin position="365"/>
        <end position="384"/>
    </location>
</feature>
<keyword evidence="9" id="KW-1185">Reference proteome</keyword>
<feature type="transmembrane region" description="Helical" evidence="7">
    <location>
        <begin position="156"/>
        <end position="178"/>
    </location>
</feature>
<dbReference type="FunFam" id="1.20.1250.20:FF:000247">
    <property type="entry name" value="MFS general substrate transporter"/>
    <property type="match status" value="1"/>
</dbReference>
<keyword evidence="5 7" id="KW-0472">Membrane</keyword>
<sequence length="489" mass="56587">MAGKSDPPPKYDTFVSSATESEDGHTTFSERKNPFQDPEVAEHWRLTYEKSQYECRHVYDPSLTWSEEEEKRLIRKLDWRICLWACVMFFGLQVDRNNLQQAVSGTFLKDLKLNTNDYNWGNITFRVSFLCAELPSQLISKKIGPDRWIPIQITLCFFWATLSLTGIVTSLLAFAIFHLDGVHGWAGWRWLFLIEGIITLSVGLGSFFMMPASAVQTKSWFRPNGWFNDREVSIVVNRVLRDDPSKGDMHNRQAITPRRLWNAVTDYHLWPIYIIGFLAYIPQSPPSTYLTLTLRSVGFSTFTTNLLVIPSSVFHIVTLLLLTRLSEWVDERSLVAMLQPLWSLPCIVALRFWPGVIDNAWGTYALVTVLLSYPYCHAIVVGWISRNSNNVGTRSVSAALYNMSVQVGDVAAFFIYREDDKPKYHRGNTNLLIINLVVILVFISTKVYYVYVNRRRDRVWKVMSEEERTRYIKDTKLQGSKRLDFRFAH</sequence>
<gene>
    <name evidence="8" type="ORF">BHQ10_002465</name>
</gene>
<dbReference type="GeneID" id="63791682"/>
<dbReference type="Proteomes" id="UP000249363">
    <property type="component" value="Unassembled WGS sequence"/>
</dbReference>
<dbReference type="AlphaFoldDB" id="A0A364KSD2"/>
<dbReference type="SUPFAM" id="SSF103473">
    <property type="entry name" value="MFS general substrate transporter"/>
    <property type="match status" value="1"/>
</dbReference>
<name>A0A364KSD2_TALAM</name>
<feature type="transmembrane region" description="Helical" evidence="7">
    <location>
        <begin position="302"/>
        <end position="322"/>
    </location>
</feature>
<evidence type="ECO:0008006" key="10">
    <source>
        <dbReference type="Google" id="ProtNLM"/>
    </source>
</evidence>
<dbReference type="PANTHER" id="PTHR43791:SF29">
    <property type="entry name" value="MAJOR FACILITATOR SUPERFAMILY (MFS) PROFILE DOMAIN-CONTAINING PROTEIN"/>
    <property type="match status" value="1"/>
</dbReference>
<feature type="transmembrane region" description="Helical" evidence="7">
    <location>
        <begin position="396"/>
        <end position="416"/>
    </location>
</feature>
<reference evidence="8 9" key="1">
    <citation type="journal article" date="2017" name="Biotechnol. Biofuels">
        <title>Differential beta-glucosidase expression as a function of carbon source availability in Talaromyces amestolkiae: a genomic and proteomic approach.</title>
        <authorList>
            <person name="de Eugenio L.I."/>
            <person name="Mendez-Liter J.A."/>
            <person name="Nieto-Dominguez M."/>
            <person name="Alonso L."/>
            <person name="Gil-Munoz J."/>
            <person name="Barriuso J."/>
            <person name="Prieto A."/>
            <person name="Martinez M.J."/>
        </authorList>
    </citation>
    <scope>NUCLEOTIDE SEQUENCE [LARGE SCALE GENOMIC DNA]</scope>
    <source>
        <strain evidence="8 9">CIB</strain>
    </source>
</reference>
<dbReference type="InterPro" id="IPR036259">
    <property type="entry name" value="MFS_trans_sf"/>
</dbReference>
<evidence type="ECO:0000313" key="9">
    <source>
        <dbReference type="Proteomes" id="UP000249363"/>
    </source>
</evidence>
<feature type="transmembrane region" description="Helical" evidence="7">
    <location>
        <begin position="260"/>
        <end position="282"/>
    </location>
</feature>
<dbReference type="RefSeq" id="XP_040730970.1">
    <property type="nucleotide sequence ID" value="XM_040874614.1"/>
</dbReference>
<dbReference type="OrthoDB" id="1935484at2759"/>
<feature type="transmembrane region" description="Helical" evidence="7">
    <location>
        <begin position="190"/>
        <end position="212"/>
    </location>
</feature>
<dbReference type="GO" id="GO:0016020">
    <property type="term" value="C:membrane"/>
    <property type="evidence" value="ECO:0007669"/>
    <property type="project" value="UniProtKB-SubCell"/>
</dbReference>
<comment type="subcellular location">
    <subcellularLocation>
        <location evidence="1">Membrane</location>
        <topology evidence="1">Multi-pass membrane protein</topology>
    </subcellularLocation>
</comment>
<keyword evidence="4 7" id="KW-1133">Transmembrane helix</keyword>
<evidence type="ECO:0000256" key="6">
    <source>
        <dbReference type="SAM" id="MobiDB-lite"/>
    </source>
</evidence>
<feature type="region of interest" description="Disordered" evidence="6">
    <location>
        <begin position="1"/>
        <end position="35"/>
    </location>
</feature>
<comment type="caution">
    <text evidence="8">The sequence shown here is derived from an EMBL/GenBank/DDBJ whole genome shotgun (WGS) entry which is preliminary data.</text>
</comment>
<dbReference type="Gene3D" id="1.20.1250.20">
    <property type="entry name" value="MFS general substrate transporter like domains"/>
    <property type="match status" value="1"/>
</dbReference>
<evidence type="ECO:0000256" key="4">
    <source>
        <dbReference type="ARBA" id="ARBA00022989"/>
    </source>
</evidence>
<proteinExistence type="predicted"/>
<feature type="transmembrane region" description="Helical" evidence="7">
    <location>
        <begin position="431"/>
        <end position="451"/>
    </location>
</feature>
<keyword evidence="3 7" id="KW-0812">Transmembrane</keyword>
<evidence type="ECO:0000256" key="3">
    <source>
        <dbReference type="ARBA" id="ARBA00022692"/>
    </source>
</evidence>